<keyword evidence="4 8" id="KW-0408">Iron</keyword>
<organism evidence="10 11">
    <name type="scientific">Amborella trichopoda</name>
    <dbReference type="NCBI Taxonomy" id="13333"/>
    <lineage>
        <taxon>Eukaryota</taxon>
        <taxon>Viridiplantae</taxon>
        <taxon>Streptophyta</taxon>
        <taxon>Embryophyta</taxon>
        <taxon>Tracheophyta</taxon>
        <taxon>Spermatophyta</taxon>
        <taxon>Magnoliopsida</taxon>
        <taxon>Amborellales</taxon>
        <taxon>Amborellaceae</taxon>
        <taxon>Amborella</taxon>
    </lineage>
</organism>
<dbReference type="InterPro" id="IPR005123">
    <property type="entry name" value="Oxoglu/Fe-dep_dioxygenase_dom"/>
</dbReference>
<evidence type="ECO:0000256" key="3">
    <source>
        <dbReference type="ARBA" id="ARBA00023002"/>
    </source>
</evidence>
<evidence type="ECO:0000259" key="9">
    <source>
        <dbReference type="PROSITE" id="PS51471"/>
    </source>
</evidence>
<dbReference type="Proteomes" id="UP000017836">
    <property type="component" value="Unassembled WGS sequence"/>
</dbReference>
<dbReference type="PROSITE" id="PS51471">
    <property type="entry name" value="FE2OG_OXY"/>
    <property type="match status" value="1"/>
</dbReference>
<dbReference type="InterPro" id="IPR026992">
    <property type="entry name" value="DIOX_N"/>
</dbReference>
<feature type="domain" description="Fe2OG dioxygenase" evidence="9">
    <location>
        <begin position="181"/>
        <end position="286"/>
    </location>
</feature>
<dbReference type="GO" id="GO:0045543">
    <property type="term" value="F:gibberellin 2-beta-dioxygenase activity"/>
    <property type="evidence" value="ECO:0000318"/>
    <property type="project" value="GO_Central"/>
</dbReference>
<evidence type="ECO:0000256" key="7">
    <source>
        <dbReference type="ARBA" id="ARBA00066708"/>
    </source>
</evidence>
<dbReference type="Pfam" id="PF03171">
    <property type="entry name" value="2OG-FeII_Oxy"/>
    <property type="match status" value="1"/>
</dbReference>
<dbReference type="AlphaFoldDB" id="W1P3D4"/>
<dbReference type="Gene3D" id="2.60.120.330">
    <property type="entry name" value="B-lactam Antibiotic, Isopenicillin N Synthase, Chain"/>
    <property type="match status" value="1"/>
</dbReference>
<evidence type="ECO:0000256" key="4">
    <source>
        <dbReference type="ARBA" id="ARBA00023004"/>
    </source>
</evidence>
<dbReference type="OMA" id="AITHFPI"/>
<evidence type="ECO:0000256" key="5">
    <source>
        <dbReference type="ARBA" id="ARBA00052204"/>
    </source>
</evidence>
<comment type="similarity">
    <text evidence="6">Belongs to the iron/ascorbate-dependent oxidoreductase family. GA2OX subfamily.</text>
</comment>
<dbReference type="GO" id="GO:0009416">
    <property type="term" value="P:response to light stimulus"/>
    <property type="evidence" value="ECO:0000318"/>
    <property type="project" value="GO_Central"/>
</dbReference>
<dbReference type="STRING" id="13333.W1P3D4"/>
<accession>W1P3D4</accession>
<sequence length="341" mass="38009">MVVLSIPVLDPLPIIKTHKAISKTSSYTDIIPVIDLLDPRCGNHLVRACEEFGFFKVVNHGVSFDIISRIEGVAAKFFSLPLSDKERAGPANPYGYGNRRIGPNGDVGWLEYLLSQTDPGSISQISKSISRDNPNFFCVAVNDYVSAVRKLACELLDLLAKEMGIEPRNAFSGFLRDEKSEKESVFRMNHYPPCPELQSSSYNLIGFGEHSDPQIFSVLRSNSTSGLQICLKDGIWVAVPSDPHSFYINVGDSLEVLTNGKFRSVRHRVVANSQKSRVSMVYFGSPSLSARVAPLACLLKEGEKRKYKGFTWSEYKKAAYASRLADNRLDLFKADNNEERE</sequence>
<reference evidence="11" key="1">
    <citation type="journal article" date="2013" name="Science">
        <title>The Amborella genome and the evolution of flowering plants.</title>
        <authorList>
            <consortium name="Amborella Genome Project"/>
        </authorList>
    </citation>
    <scope>NUCLEOTIDE SEQUENCE [LARGE SCALE GENOMIC DNA]</scope>
</reference>
<dbReference type="InterPro" id="IPR044861">
    <property type="entry name" value="IPNS-like_FE2OG_OXY"/>
</dbReference>
<dbReference type="PRINTS" id="PR00682">
    <property type="entry name" value="IPNSYNTHASE"/>
</dbReference>
<proteinExistence type="inferred from homology"/>
<dbReference type="Pfam" id="PF14226">
    <property type="entry name" value="DIOX_N"/>
    <property type="match status" value="1"/>
</dbReference>
<dbReference type="KEGG" id="atr:18430534"/>
<dbReference type="OrthoDB" id="288590at2759"/>
<keyword evidence="11" id="KW-1185">Reference proteome</keyword>
<dbReference type="FunFam" id="2.60.120.330:FF:000014">
    <property type="entry name" value="Gibberellin 2-beta-dioxygenase 1"/>
    <property type="match status" value="1"/>
</dbReference>
<gene>
    <name evidence="10" type="ORF">AMTR_s00096p00146720</name>
</gene>
<comment type="catalytic activity">
    <reaction evidence="5">
        <text>gibberellin A1 + 2-oxoglutarate + O2 = gibberellin A8 + succinate + CO2</text>
        <dbReference type="Rhea" id="RHEA:15005"/>
        <dbReference type="ChEBI" id="CHEBI:15379"/>
        <dbReference type="ChEBI" id="CHEBI:16526"/>
        <dbReference type="ChEBI" id="CHEBI:16810"/>
        <dbReference type="ChEBI" id="CHEBI:30031"/>
        <dbReference type="ChEBI" id="CHEBI:58524"/>
        <dbReference type="ChEBI" id="CHEBI:58594"/>
        <dbReference type="EC" id="1.14.11.13"/>
    </reaction>
</comment>
<keyword evidence="2" id="KW-0223">Dioxygenase</keyword>
<dbReference type="PANTHER" id="PTHR47990">
    <property type="entry name" value="2-OXOGLUTARATE (2OG) AND FE(II)-DEPENDENT OXYGENASE SUPERFAMILY PROTEIN-RELATED"/>
    <property type="match status" value="1"/>
</dbReference>
<evidence type="ECO:0000313" key="11">
    <source>
        <dbReference type="Proteomes" id="UP000017836"/>
    </source>
</evidence>
<dbReference type="SUPFAM" id="SSF51197">
    <property type="entry name" value="Clavaminate synthase-like"/>
    <property type="match status" value="1"/>
</dbReference>
<dbReference type="HOGENOM" id="CLU_010119_16_3_1"/>
<dbReference type="Gramene" id="ERN02423">
    <property type="protein sequence ID" value="ERN02423"/>
    <property type="gene ID" value="AMTR_s00096p00146720"/>
</dbReference>
<evidence type="ECO:0000256" key="6">
    <source>
        <dbReference type="ARBA" id="ARBA00061282"/>
    </source>
</evidence>
<dbReference type="InterPro" id="IPR027443">
    <property type="entry name" value="IPNS-like_sf"/>
</dbReference>
<dbReference type="GO" id="GO:0046872">
    <property type="term" value="F:metal ion binding"/>
    <property type="evidence" value="ECO:0007669"/>
    <property type="project" value="UniProtKB-KW"/>
</dbReference>
<keyword evidence="3 8" id="KW-0560">Oxidoreductase</keyword>
<dbReference type="GO" id="GO:0045487">
    <property type="term" value="P:gibberellin catabolic process"/>
    <property type="evidence" value="ECO:0000318"/>
    <property type="project" value="GO_Central"/>
</dbReference>
<evidence type="ECO:0000256" key="1">
    <source>
        <dbReference type="ARBA" id="ARBA00022723"/>
    </source>
</evidence>
<dbReference type="eggNOG" id="KOG0143">
    <property type="taxonomic scope" value="Eukaryota"/>
</dbReference>
<name>W1P3D4_AMBTC</name>
<evidence type="ECO:0000256" key="2">
    <source>
        <dbReference type="ARBA" id="ARBA00022964"/>
    </source>
</evidence>
<protein>
    <recommendedName>
        <fullName evidence="7">gibberellin 2beta-dioxygenase</fullName>
        <ecNumber evidence="7">1.14.11.13</ecNumber>
    </recommendedName>
</protein>
<keyword evidence="1 8" id="KW-0479">Metal-binding</keyword>
<dbReference type="EC" id="1.14.11.13" evidence="7"/>
<evidence type="ECO:0000256" key="8">
    <source>
        <dbReference type="RuleBase" id="RU003682"/>
    </source>
</evidence>
<evidence type="ECO:0000313" key="10">
    <source>
        <dbReference type="EMBL" id="ERN02423.1"/>
    </source>
</evidence>
<dbReference type="InterPro" id="IPR050231">
    <property type="entry name" value="Iron_ascorbate_oxido_reductase"/>
</dbReference>
<dbReference type="EMBL" id="KI394634">
    <property type="protein sequence ID" value="ERN02423.1"/>
    <property type="molecule type" value="Genomic_DNA"/>
</dbReference>